<dbReference type="SUPFAM" id="SSF46785">
    <property type="entry name" value="Winged helix' DNA-binding domain"/>
    <property type="match status" value="1"/>
</dbReference>
<dbReference type="AlphaFoldDB" id="A0A368RXB4"/>
<reference evidence="6" key="1">
    <citation type="journal article" date="2012" name="Nat. Biotechnol.">
        <title>Reference genome sequence of the model plant Setaria.</title>
        <authorList>
            <person name="Bennetzen J.L."/>
            <person name="Schmutz J."/>
            <person name="Wang H."/>
            <person name="Percifield R."/>
            <person name="Hawkins J."/>
            <person name="Pontaroli A.C."/>
            <person name="Estep M."/>
            <person name="Feng L."/>
            <person name="Vaughn J.N."/>
            <person name="Grimwood J."/>
            <person name="Jenkins J."/>
            <person name="Barry K."/>
            <person name="Lindquist E."/>
            <person name="Hellsten U."/>
            <person name="Deshpande S."/>
            <person name="Wang X."/>
            <person name="Wu X."/>
            <person name="Mitros T."/>
            <person name="Triplett J."/>
            <person name="Yang X."/>
            <person name="Ye C.Y."/>
            <person name="Mauro-Herrera M."/>
            <person name="Wang L."/>
            <person name="Li P."/>
            <person name="Sharma M."/>
            <person name="Sharma R."/>
            <person name="Ronald P.C."/>
            <person name="Panaud O."/>
            <person name="Kellogg E.A."/>
            <person name="Brutnell T.P."/>
            <person name="Doust A.N."/>
            <person name="Tuskan G.A."/>
            <person name="Rokhsar D."/>
            <person name="Devos K.M."/>
        </authorList>
    </citation>
    <scope>NUCLEOTIDE SEQUENCE [LARGE SCALE GENOMIC DNA]</scope>
    <source>
        <strain evidence="6">Yugu1</strain>
    </source>
</reference>
<dbReference type="GO" id="GO:0005634">
    <property type="term" value="C:nucleus"/>
    <property type="evidence" value="ECO:0007669"/>
    <property type="project" value="UniProtKB-SubCell"/>
</dbReference>
<evidence type="ECO:0000313" key="6">
    <source>
        <dbReference type="EMBL" id="RCV34788.1"/>
    </source>
</evidence>
<feature type="region of interest" description="Disordered" evidence="4">
    <location>
        <begin position="435"/>
        <end position="500"/>
    </location>
</feature>
<keyword evidence="3" id="KW-0539">Nucleus</keyword>
<evidence type="ECO:0000256" key="2">
    <source>
        <dbReference type="ARBA" id="ARBA00023125"/>
    </source>
</evidence>
<dbReference type="InterPro" id="IPR036388">
    <property type="entry name" value="WH-like_DNA-bd_sf"/>
</dbReference>
<dbReference type="GO" id="GO:0003677">
    <property type="term" value="F:DNA binding"/>
    <property type="evidence" value="ECO:0007669"/>
    <property type="project" value="UniProtKB-KW"/>
</dbReference>
<feature type="region of interest" description="Disordered" evidence="4">
    <location>
        <begin position="1"/>
        <end position="44"/>
    </location>
</feature>
<evidence type="ECO:0000256" key="3">
    <source>
        <dbReference type="ARBA" id="ARBA00023242"/>
    </source>
</evidence>
<evidence type="ECO:0000259" key="5">
    <source>
        <dbReference type="PROSITE" id="PS51504"/>
    </source>
</evidence>
<feature type="domain" description="H15" evidence="5">
    <location>
        <begin position="41"/>
        <end position="108"/>
    </location>
</feature>
<accession>A0A368RXB4</accession>
<dbReference type="EMBL" id="CM003534">
    <property type="protein sequence ID" value="RCV34788.1"/>
    <property type="molecule type" value="Genomic_DNA"/>
</dbReference>
<organism evidence="6">
    <name type="scientific">Setaria italica</name>
    <name type="common">Foxtail millet</name>
    <name type="synonym">Panicum italicum</name>
    <dbReference type="NCBI Taxonomy" id="4555"/>
    <lineage>
        <taxon>Eukaryota</taxon>
        <taxon>Viridiplantae</taxon>
        <taxon>Streptophyta</taxon>
        <taxon>Embryophyta</taxon>
        <taxon>Tracheophyta</taxon>
        <taxon>Spermatophyta</taxon>
        <taxon>Magnoliopsida</taxon>
        <taxon>Liliopsida</taxon>
        <taxon>Poales</taxon>
        <taxon>Poaceae</taxon>
        <taxon>PACMAD clade</taxon>
        <taxon>Panicoideae</taxon>
        <taxon>Panicodae</taxon>
        <taxon>Paniceae</taxon>
        <taxon>Cenchrinae</taxon>
        <taxon>Setaria</taxon>
    </lineage>
</organism>
<proteinExistence type="predicted"/>
<dbReference type="Gene3D" id="1.10.10.10">
    <property type="entry name" value="Winged helix-like DNA-binding domain superfamily/Winged helix DNA-binding domain"/>
    <property type="match status" value="1"/>
</dbReference>
<sequence length="558" mass="57851">MVDGVEVDAGQAAKRSKATDEEGKTPPPVGAVRKQRQPTPDHPPYCWMIGEAIDALGGSEEDSISAFIRARHPGVPAAHDRLLRHYLDKHVAEGFFMCTAAGLYLRSPDENTAEELPVEPAAAGSSEEAKRGRGRPRKDVSASMSPAGKKDGARSATPKPRGRRRATAGLATDEGCVPTSPVSVANKDGSQAASSTPKRRGQRRAVAPQSATEDSVPASLVAVADKKDGSQAAFSTPKRRGQRRAVAPQSATEDSVPASPVDVADKKDGTGSQAVSSTPKRRGRLRKLGMTTTTDSYGKTLVEGKKGGCEAPDTTIQEHEPRRELAQVIVGDGPATTSIMDKASAEVPPTTPVEGRQPLELALVNTTDVPVPAPAPAMDKDSRDAPSFNLALVAKNDSICATSFAPESSSQACELALVVADDGPVPVLVADKKDGVGEAPSATNKRVRQPRKVGSAPTAGEKAGSKALPDTPKGRRQQCKPAVVAPDGSALTPVAGKKKASPKLARVTAGGCSTPASVAKKDGIEARELYPLTADEIPDDPSCCLLALPCLTTAAANA</sequence>
<protein>
    <recommendedName>
        <fullName evidence="5">H15 domain-containing protein</fullName>
    </recommendedName>
</protein>
<keyword evidence="2" id="KW-0238">DNA-binding</keyword>
<feature type="region of interest" description="Disordered" evidence="4">
    <location>
        <begin position="114"/>
        <end position="320"/>
    </location>
</feature>
<dbReference type="InterPro" id="IPR005818">
    <property type="entry name" value="Histone_H1/H5_H15"/>
</dbReference>
<comment type="subcellular location">
    <subcellularLocation>
        <location evidence="1">Nucleus</location>
    </subcellularLocation>
</comment>
<dbReference type="STRING" id="4555.A0A368RXB4"/>
<dbReference type="PANTHER" id="PTHR11467:SF109">
    <property type="entry name" value="H15 DOMAIN-CONTAINING PROTEIN"/>
    <property type="match status" value="1"/>
</dbReference>
<evidence type="ECO:0000256" key="4">
    <source>
        <dbReference type="SAM" id="MobiDB-lite"/>
    </source>
</evidence>
<evidence type="ECO:0000256" key="1">
    <source>
        <dbReference type="ARBA" id="ARBA00004123"/>
    </source>
</evidence>
<gene>
    <name evidence="6" type="ORF">SETIT_7G186200v2</name>
</gene>
<dbReference type="InterPro" id="IPR036390">
    <property type="entry name" value="WH_DNA-bd_sf"/>
</dbReference>
<dbReference type="PANTHER" id="PTHR11467">
    <property type="entry name" value="HISTONE H1"/>
    <property type="match status" value="1"/>
</dbReference>
<name>A0A368RXB4_SETIT</name>
<reference evidence="6" key="2">
    <citation type="submission" date="2015-07" db="EMBL/GenBank/DDBJ databases">
        <authorList>
            <person name="Noorani M."/>
        </authorList>
    </citation>
    <scope>NUCLEOTIDE SEQUENCE</scope>
    <source>
        <strain evidence="6">Yugu1</strain>
    </source>
</reference>
<feature type="compositionally biased region" description="Polar residues" evidence="4">
    <location>
        <begin position="180"/>
        <end position="196"/>
    </location>
</feature>
<dbReference type="OrthoDB" id="1110759at2759"/>
<dbReference type="GO" id="GO:0000786">
    <property type="term" value="C:nucleosome"/>
    <property type="evidence" value="ECO:0007669"/>
    <property type="project" value="InterPro"/>
</dbReference>
<dbReference type="GO" id="GO:0006334">
    <property type="term" value="P:nucleosome assembly"/>
    <property type="evidence" value="ECO:0007669"/>
    <property type="project" value="InterPro"/>
</dbReference>
<dbReference type="PROSITE" id="PS51504">
    <property type="entry name" value="H15"/>
    <property type="match status" value="1"/>
</dbReference>